<evidence type="ECO:0000313" key="2">
    <source>
        <dbReference type="Proteomes" id="UP000299102"/>
    </source>
</evidence>
<dbReference type="EMBL" id="BGZK01000234">
    <property type="protein sequence ID" value="GBP30568.1"/>
    <property type="molecule type" value="Genomic_DNA"/>
</dbReference>
<gene>
    <name evidence="1" type="ORF">EVAR_94749_1</name>
</gene>
<dbReference type="Proteomes" id="UP000299102">
    <property type="component" value="Unassembled WGS sequence"/>
</dbReference>
<name>A0A4C1UVV5_EUMVA</name>
<proteinExistence type="predicted"/>
<protein>
    <submittedName>
        <fullName evidence="1">Uncharacterized protein</fullName>
    </submittedName>
</protein>
<keyword evidence="2" id="KW-1185">Reference proteome</keyword>
<accession>A0A4C1UVV5</accession>
<dbReference type="AlphaFoldDB" id="A0A4C1UVV5"/>
<organism evidence="1 2">
    <name type="scientific">Eumeta variegata</name>
    <name type="common">Bagworm moth</name>
    <name type="synonym">Eumeta japonica</name>
    <dbReference type="NCBI Taxonomy" id="151549"/>
    <lineage>
        <taxon>Eukaryota</taxon>
        <taxon>Metazoa</taxon>
        <taxon>Ecdysozoa</taxon>
        <taxon>Arthropoda</taxon>
        <taxon>Hexapoda</taxon>
        <taxon>Insecta</taxon>
        <taxon>Pterygota</taxon>
        <taxon>Neoptera</taxon>
        <taxon>Endopterygota</taxon>
        <taxon>Lepidoptera</taxon>
        <taxon>Glossata</taxon>
        <taxon>Ditrysia</taxon>
        <taxon>Tineoidea</taxon>
        <taxon>Psychidae</taxon>
        <taxon>Oiketicinae</taxon>
        <taxon>Eumeta</taxon>
    </lineage>
</organism>
<evidence type="ECO:0000313" key="1">
    <source>
        <dbReference type="EMBL" id="GBP30568.1"/>
    </source>
</evidence>
<reference evidence="1 2" key="1">
    <citation type="journal article" date="2019" name="Commun. Biol.">
        <title>The bagworm genome reveals a unique fibroin gene that provides high tensile strength.</title>
        <authorList>
            <person name="Kono N."/>
            <person name="Nakamura H."/>
            <person name="Ohtoshi R."/>
            <person name="Tomita M."/>
            <person name="Numata K."/>
            <person name="Arakawa K."/>
        </authorList>
    </citation>
    <scope>NUCLEOTIDE SEQUENCE [LARGE SCALE GENOMIC DNA]</scope>
</reference>
<comment type="caution">
    <text evidence="1">The sequence shown here is derived from an EMBL/GenBank/DDBJ whole genome shotgun (WGS) entry which is preliminary data.</text>
</comment>
<sequence>MFAFDMLRWEVSKSTTCRLLRLLYLNCIAANFSGLTSIHQMQNHQLPSGGGEARTYFRARNVRGVQYGREGGALRNSCSDTLSIRVSGLVSKSKMPIADITMDDMNDTIWYFDSVKLIN</sequence>